<comment type="caution">
    <text evidence="1">The sequence shown here is derived from an EMBL/GenBank/DDBJ whole genome shotgun (WGS) entry which is preliminary data.</text>
</comment>
<name>A0AC61L326_9EURY</name>
<organism evidence="1 2">
    <name type="scientific">Candidatus Methanogaster sp</name>
    <dbReference type="NCBI Taxonomy" id="3386292"/>
    <lineage>
        <taxon>Archaea</taxon>
        <taxon>Methanobacteriati</taxon>
        <taxon>Methanobacteriota</taxon>
        <taxon>Stenosarchaea group</taxon>
        <taxon>Methanomicrobia</taxon>
        <taxon>Methanosarcinales</taxon>
        <taxon>ANME-2 cluster</taxon>
        <taxon>Candidatus Methanogasteraceae</taxon>
        <taxon>Candidatus Methanogaster</taxon>
    </lineage>
</organism>
<evidence type="ECO:0000313" key="1">
    <source>
        <dbReference type="EMBL" id="PXF60846.1"/>
    </source>
</evidence>
<evidence type="ECO:0000313" key="2">
    <source>
        <dbReference type="Proteomes" id="UP000248329"/>
    </source>
</evidence>
<sequence length="88" mass="9744">MSEYIISIKIEKPEEGGYLATGNTLQGLIAQGRSIAETVEIAQDVARKLIESYVEHGGPLPYEIESSQNVMQDVKIPISVTARRDYHP</sequence>
<proteinExistence type="predicted"/>
<protein>
    <submittedName>
        <fullName evidence="1">Type II toxin-antitoxin system HicB family antitoxin</fullName>
    </submittedName>
</protein>
<dbReference type="EMBL" id="PQXF01000011">
    <property type="protein sequence ID" value="PXF60846.1"/>
    <property type="molecule type" value="Genomic_DNA"/>
</dbReference>
<reference evidence="1" key="1">
    <citation type="submission" date="2018-01" db="EMBL/GenBank/DDBJ databases">
        <authorList>
            <person name="Krukenberg V."/>
        </authorList>
    </citation>
    <scope>NUCLEOTIDE SEQUENCE</scope>
    <source>
        <strain evidence="1">E20ANME2</strain>
    </source>
</reference>
<accession>A0AC61L326</accession>
<dbReference type="Proteomes" id="UP000248329">
    <property type="component" value="Unassembled WGS sequence"/>
</dbReference>
<gene>
    <name evidence="1" type="ORF">C4B59_07620</name>
</gene>